<sequence length="104" mass="11558">MASIQQAFNAFFPSHHSSAVFLALLFCPRSLSPATHVDLISAYFQLPSDTQFVNTSLSLLHSRTSTLQTPSLSDRTMQVKVFGRAHSLVSYHHDRRPSTFPGLP</sequence>
<dbReference type="EMBL" id="VDMD01000010">
    <property type="protein sequence ID" value="TRM63065.1"/>
    <property type="molecule type" value="Genomic_DNA"/>
</dbReference>
<reference evidence="1 2" key="1">
    <citation type="journal article" date="2019" name="New Phytol.">
        <title>Comparative genomics reveals unique wood-decay strategies and fruiting body development in the Schizophyllaceae.</title>
        <authorList>
            <person name="Almasi E."/>
            <person name="Sahu N."/>
            <person name="Krizsan K."/>
            <person name="Balint B."/>
            <person name="Kovacs G.M."/>
            <person name="Kiss B."/>
            <person name="Cseklye J."/>
            <person name="Drula E."/>
            <person name="Henrissat B."/>
            <person name="Nagy I."/>
            <person name="Chovatia M."/>
            <person name="Adam C."/>
            <person name="LaButti K."/>
            <person name="Lipzen A."/>
            <person name="Riley R."/>
            <person name="Grigoriev I.V."/>
            <person name="Nagy L.G."/>
        </authorList>
    </citation>
    <scope>NUCLEOTIDE SEQUENCE [LARGE SCALE GENOMIC DNA]</scope>
    <source>
        <strain evidence="1 2">NL-1724</strain>
    </source>
</reference>
<accession>A0A550CE37</accession>
<proteinExistence type="predicted"/>
<name>A0A550CE37_9AGAR</name>
<dbReference type="Proteomes" id="UP000320762">
    <property type="component" value="Unassembled WGS sequence"/>
</dbReference>
<organism evidence="1 2">
    <name type="scientific">Schizophyllum amplum</name>
    <dbReference type="NCBI Taxonomy" id="97359"/>
    <lineage>
        <taxon>Eukaryota</taxon>
        <taxon>Fungi</taxon>
        <taxon>Dikarya</taxon>
        <taxon>Basidiomycota</taxon>
        <taxon>Agaricomycotina</taxon>
        <taxon>Agaricomycetes</taxon>
        <taxon>Agaricomycetidae</taxon>
        <taxon>Agaricales</taxon>
        <taxon>Schizophyllaceae</taxon>
        <taxon>Schizophyllum</taxon>
    </lineage>
</organism>
<protein>
    <submittedName>
        <fullName evidence="1">Uncharacterized protein</fullName>
    </submittedName>
</protein>
<comment type="caution">
    <text evidence="1">The sequence shown here is derived from an EMBL/GenBank/DDBJ whole genome shotgun (WGS) entry which is preliminary data.</text>
</comment>
<keyword evidence="2" id="KW-1185">Reference proteome</keyword>
<evidence type="ECO:0000313" key="2">
    <source>
        <dbReference type="Proteomes" id="UP000320762"/>
    </source>
</evidence>
<dbReference type="AlphaFoldDB" id="A0A550CE37"/>
<gene>
    <name evidence="1" type="ORF">BD626DRAFT_569128</name>
</gene>
<evidence type="ECO:0000313" key="1">
    <source>
        <dbReference type="EMBL" id="TRM63065.1"/>
    </source>
</evidence>